<dbReference type="HAMAP" id="MF_01845">
    <property type="entry name" value="UPF0597"/>
    <property type="match status" value="1"/>
</dbReference>
<evidence type="ECO:0000313" key="3">
    <source>
        <dbReference type="EMBL" id="AMD91404.1"/>
    </source>
</evidence>
<dbReference type="KEGG" id="dfi:AXF13_15420"/>
<dbReference type="EMBL" id="CP014229">
    <property type="protein sequence ID" value="AMD91404.1"/>
    <property type="molecule type" value="Genomic_DNA"/>
</dbReference>
<name>A0A0X8JMD9_9BACT</name>
<keyword evidence="4" id="KW-1185">Reference proteome</keyword>
<evidence type="ECO:0000259" key="2">
    <source>
        <dbReference type="Pfam" id="PF03313"/>
    </source>
</evidence>
<feature type="domain" description="Serine dehydratase-like alpha subunit" evidence="2">
    <location>
        <begin position="172"/>
        <end position="422"/>
    </location>
</feature>
<evidence type="ECO:0000256" key="1">
    <source>
        <dbReference type="HAMAP-Rule" id="MF_01845"/>
    </source>
</evidence>
<protein>
    <recommendedName>
        <fullName evidence="1">UPF0597 protein AXF13_15420</fullName>
    </recommendedName>
</protein>
<comment type="similarity">
    <text evidence="1">Belongs to the UPF0597 family.</text>
</comment>
<gene>
    <name evidence="3" type="ORF">AXF13_15420</name>
</gene>
<dbReference type="AlphaFoldDB" id="A0A0X8JMD9"/>
<dbReference type="Pfam" id="PF03313">
    <property type="entry name" value="SDH_alpha"/>
    <property type="match status" value="1"/>
</dbReference>
<reference evidence="4" key="1">
    <citation type="submission" date="2016-02" db="EMBL/GenBank/DDBJ databases">
        <authorList>
            <person name="Holder M.E."/>
            <person name="Ajami N.J."/>
            <person name="Petrosino J.F."/>
        </authorList>
    </citation>
    <scope>NUCLEOTIDE SEQUENCE [LARGE SCALE GENOMIC DNA]</scope>
    <source>
        <strain evidence="4">CCUG 45958</strain>
    </source>
</reference>
<dbReference type="GO" id="GO:0080146">
    <property type="term" value="F:L-cysteine desulfhydrase activity"/>
    <property type="evidence" value="ECO:0007669"/>
    <property type="project" value="TreeGrafter"/>
</dbReference>
<dbReference type="STRING" id="44742.AXF13_15420"/>
<dbReference type="Proteomes" id="UP000069241">
    <property type="component" value="Chromosome"/>
</dbReference>
<dbReference type="InterPro" id="IPR021144">
    <property type="entry name" value="UPF0597"/>
</dbReference>
<dbReference type="RefSeq" id="WP_062254564.1">
    <property type="nucleotide sequence ID" value="NZ_CP014229.1"/>
</dbReference>
<organism evidence="3 4">
    <name type="scientific">Desulfovibrio fairfieldensis</name>
    <dbReference type="NCBI Taxonomy" id="44742"/>
    <lineage>
        <taxon>Bacteria</taxon>
        <taxon>Pseudomonadati</taxon>
        <taxon>Thermodesulfobacteriota</taxon>
        <taxon>Desulfovibrionia</taxon>
        <taxon>Desulfovibrionales</taxon>
        <taxon>Desulfovibrionaceae</taxon>
        <taxon>Desulfovibrio</taxon>
    </lineage>
</organism>
<dbReference type="PANTHER" id="PTHR30501:SF2">
    <property type="entry name" value="UPF0597 PROTEIN YHAM"/>
    <property type="match status" value="1"/>
</dbReference>
<dbReference type="InterPro" id="IPR005130">
    <property type="entry name" value="Ser_deHydtase-like_asu"/>
</dbReference>
<dbReference type="PIRSF" id="PIRSF006054">
    <property type="entry name" value="UCP006054"/>
    <property type="match status" value="1"/>
</dbReference>
<evidence type="ECO:0000313" key="4">
    <source>
        <dbReference type="Proteomes" id="UP000069241"/>
    </source>
</evidence>
<proteinExistence type="inferred from homology"/>
<sequence>MYRDHLVSLLKRNVKPALGCTEPAAIALAVSRAQEESRGDIRDVRVRLSGNIFKNARGVGIPGTSEYGIEFAVALALACGDWHKGLEVFADVDEDAVSRAHALLDAVPIQVGLCDAEENFFIEAVVSGAQGTGRAVIIGGHTNMVLVERDGKTVEEAAPAVAEDGKKSAVTPILKDMTIQELRQEVEALPLEEIAFLIAGVPMNYRMAQAGLEQMPGLGLGAALRRLMDEGVIEENMVNKVRMYAAAAADARMAGLKMPVMSSAGSGNHGITAILPPYIVCREKDLDEEKLIRALALSHLVTIAIKEFSGPLSPVCGCAIAAGVGAAVSVAWLLGCDDSQLAGVINSMSGTLAGMLCDGAKGGCAFKLATAASEAVLCALLASQNIHIGHGQGIVSIRPETTIQNLGTISTQGMCSVDKTVINVMLADAPRAAAL</sequence>
<accession>A0A0X8JMD9</accession>
<dbReference type="GO" id="GO:0019450">
    <property type="term" value="P:L-cysteine catabolic process to pyruvate"/>
    <property type="evidence" value="ECO:0007669"/>
    <property type="project" value="TreeGrafter"/>
</dbReference>
<dbReference type="PANTHER" id="PTHR30501">
    <property type="entry name" value="UPF0597 PROTEIN YHAM"/>
    <property type="match status" value="1"/>
</dbReference>